<dbReference type="GO" id="GO:0008173">
    <property type="term" value="F:RNA methyltransferase activity"/>
    <property type="evidence" value="ECO:0007669"/>
    <property type="project" value="InterPro"/>
</dbReference>
<dbReference type="GO" id="GO:0003723">
    <property type="term" value="F:RNA binding"/>
    <property type="evidence" value="ECO:0007669"/>
    <property type="project" value="InterPro"/>
</dbReference>
<dbReference type="GO" id="GO:0032259">
    <property type="term" value="P:methylation"/>
    <property type="evidence" value="ECO:0007669"/>
    <property type="project" value="UniProtKB-KW"/>
</dbReference>
<dbReference type="InterPro" id="IPR029028">
    <property type="entry name" value="Alpha/beta_knot_MTases"/>
</dbReference>
<sequence>MRHEPGAGFFIAEGEKVIARTAAAGYPVRSLLVSPQRLADLTPAVAALACPVYVASYDVLQAVTGFHVHRGALASFGRLPLRSAADVLAGARRVVVMETVTNHTNLGAVFRSAAGLGMDAVLLSPNSCDPLYRRTVRVSMGQVFSVPYAFLDRWPEGVQDVRAAGFRVLALTPDRSANDLADVVVAPEDKVALLFGAEGPGLTEEVMAASDERVRIPMAAGVDSLNVGAAAAVACWVLGRRPS</sequence>
<protein>
    <submittedName>
        <fullName evidence="4">Putative rRNA methylase</fullName>
    </submittedName>
</protein>
<evidence type="ECO:0000256" key="1">
    <source>
        <dbReference type="ARBA" id="ARBA00022603"/>
    </source>
</evidence>
<dbReference type="AlphaFoldDB" id="A0A6J4KX74"/>
<evidence type="ECO:0000256" key="2">
    <source>
        <dbReference type="ARBA" id="ARBA00022679"/>
    </source>
</evidence>
<keyword evidence="1 4" id="KW-0489">Methyltransferase</keyword>
<gene>
    <name evidence="4" type="ORF">AVDCRST_MAG16-456</name>
</gene>
<accession>A0A6J4KX74</accession>
<dbReference type="Gene3D" id="3.30.1330.30">
    <property type="match status" value="1"/>
</dbReference>
<dbReference type="GO" id="GO:0006396">
    <property type="term" value="P:RNA processing"/>
    <property type="evidence" value="ECO:0007669"/>
    <property type="project" value="InterPro"/>
</dbReference>
<dbReference type="InterPro" id="IPR029026">
    <property type="entry name" value="tRNA_m1G_MTases_N"/>
</dbReference>
<dbReference type="EMBL" id="CADCUE010000039">
    <property type="protein sequence ID" value="CAA9316367.1"/>
    <property type="molecule type" value="Genomic_DNA"/>
</dbReference>
<dbReference type="PANTHER" id="PTHR43191:SF12">
    <property type="entry name" value="RRNA METHYLASE"/>
    <property type="match status" value="1"/>
</dbReference>
<dbReference type="PANTHER" id="PTHR43191">
    <property type="entry name" value="RRNA METHYLTRANSFERASE 3"/>
    <property type="match status" value="1"/>
</dbReference>
<evidence type="ECO:0000259" key="3">
    <source>
        <dbReference type="Pfam" id="PF00588"/>
    </source>
</evidence>
<dbReference type="Pfam" id="PF00588">
    <property type="entry name" value="SpoU_methylase"/>
    <property type="match status" value="1"/>
</dbReference>
<dbReference type="SUPFAM" id="SSF75217">
    <property type="entry name" value="alpha/beta knot"/>
    <property type="match status" value="1"/>
</dbReference>
<reference evidence="4" key="1">
    <citation type="submission" date="2020-02" db="EMBL/GenBank/DDBJ databases">
        <authorList>
            <person name="Meier V. D."/>
        </authorList>
    </citation>
    <scope>NUCLEOTIDE SEQUENCE</scope>
    <source>
        <strain evidence="4">AVDCRST_MAG16</strain>
    </source>
</reference>
<dbReference type="SUPFAM" id="SSF55315">
    <property type="entry name" value="L30e-like"/>
    <property type="match status" value="1"/>
</dbReference>
<proteinExistence type="predicted"/>
<evidence type="ECO:0000313" key="4">
    <source>
        <dbReference type="EMBL" id="CAA9316367.1"/>
    </source>
</evidence>
<organism evidence="4">
    <name type="scientific">uncultured Frankineae bacterium</name>
    <dbReference type="NCBI Taxonomy" id="437475"/>
    <lineage>
        <taxon>Bacteria</taxon>
        <taxon>Bacillati</taxon>
        <taxon>Actinomycetota</taxon>
        <taxon>Actinomycetes</taxon>
        <taxon>Frankiales</taxon>
        <taxon>environmental samples</taxon>
    </lineage>
</organism>
<dbReference type="Gene3D" id="3.40.1280.10">
    <property type="match status" value="1"/>
</dbReference>
<dbReference type="InterPro" id="IPR051259">
    <property type="entry name" value="rRNA_Methyltransferase"/>
</dbReference>
<keyword evidence="2" id="KW-0808">Transferase</keyword>
<dbReference type="InterPro" id="IPR001537">
    <property type="entry name" value="SpoU_MeTrfase"/>
</dbReference>
<dbReference type="CDD" id="cd18095">
    <property type="entry name" value="SpoU-like_rRNA-MTase"/>
    <property type="match status" value="1"/>
</dbReference>
<feature type="domain" description="tRNA/rRNA methyltransferase SpoU type" evidence="3">
    <location>
        <begin position="94"/>
        <end position="235"/>
    </location>
</feature>
<dbReference type="InterPro" id="IPR029064">
    <property type="entry name" value="Ribosomal_eL30-like_sf"/>
</dbReference>
<name>A0A6J4KX74_9ACTN</name>